<dbReference type="STRING" id="1319815.HMPREF0202_01001"/>
<gene>
    <name evidence="1" type="ORF">HMPREF0202_01001</name>
</gene>
<proteinExistence type="predicted"/>
<comment type="caution">
    <text evidence="1">The sequence shown here is derived from an EMBL/GenBank/DDBJ whole genome shotgun (WGS) entry which is preliminary data.</text>
</comment>
<evidence type="ECO:0000313" key="2">
    <source>
        <dbReference type="Proteomes" id="UP000017081"/>
    </source>
</evidence>
<reference evidence="1 2" key="1">
    <citation type="submission" date="2013-08" db="EMBL/GenBank/DDBJ databases">
        <authorList>
            <person name="Weinstock G."/>
            <person name="Sodergren E."/>
            <person name="Wylie T."/>
            <person name="Fulton L."/>
            <person name="Fulton R."/>
            <person name="Fronick C."/>
            <person name="O'Laughlin M."/>
            <person name="Godfrey J."/>
            <person name="Miner T."/>
            <person name="Herter B."/>
            <person name="Appelbaum E."/>
            <person name="Cordes M."/>
            <person name="Lek S."/>
            <person name="Wollam A."/>
            <person name="Pepin K.H."/>
            <person name="Palsikar V.B."/>
            <person name="Mitreva M."/>
            <person name="Wilson R.K."/>
        </authorList>
    </citation>
    <scope>NUCLEOTIDE SEQUENCE [LARGE SCALE GENOMIC DNA]</scope>
    <source>
        <strain evidence="1 2">ATCC BAA-474</strain>
    </source>
</reference>
<organism evidence="1 2">
    <name type="scientific">Cetobacterium somerae ATCC BAA-474</name>
    <dbReference type="NCBI Taxonomy" id="1319815"/>
    <lineage>
        <taxon>Bacteria</taxon>
        <taxon>Fusobacteriati</taxon>
        <taxon>Fusobacteriota</taxon>
        <taxon>Fusobacteriia</taxon>
        <taxon>Fusobacteriales</taxon>
        <taxon>Fusobacteriaceae</taxon>
        <taxon>Cetobacterium</taxon>
    </lineage>
</organism>
<protein>
    <submittedName>
        <fullName evidence="1">Uncharacterized protein</fullName>
    </submittedName>
</protein>
<dbReference type="AlphaFoldDB" id="U7VBX4"/>
<dbReference type="RefSeq" id="WP_023050542.1">
    <property type="nucleotide sequence ID" value="NZ_CP173062.2"/>
</dbReference>
<name>U7VBX4_9FUSO</name>
<evidence type="ECO:0000313" key="1">
    <source>
        <dbReference type="EMBL" id="ERT69035.1"/>
    </source>
</evidence>
<dbReference type="HOGENOM" id="CLU_2231773_0_0_0"/>
<keyword evidence="2" id="KW-1185">Reference proteome</keyword>
<accession>U7VBX4</accession>
<dbReference type="Proteomes" id="UP000017081">
    <property type="component" value="Unassembled WGS sequence"/>
</dbReference>
<sequence>MKKFYFFSFFVLNFIFTLGSNNNANIDISTRLNLINPSKIEIKKMSNEDVLNFKLDNSKEEQVKVYIKELNNIKSYNEKDISGKLVLNSKQNNLKGKVTVRVMYN</sequence>
<dbReference type="EMBL" id="AXZF01000038">
    <property type="protein sequence ID" value="ERT69035.1"/>
    <property type="molecule type" value="Genomic_DNA"/>
</dbReference>